<evidence type="ECO:0000313" key="4">
    <source>
        <dbReference type="Proteomes" id="UP001470230"/>
    </source>
</evidence>
<dbReference type="InterPro" id="IPR036770">
    <property type="entry name" value="Ankyrin_rpt-contain_sf"/>
</dbReference>
<gene>
    <name evidence="3" type="ORF">M9Y10_003933</name>
</gene>
<comment type="caution">
    <text evidence="3">The sequence shown here is derived from an EMBL/GenBank/DDBJ whole genome shotgun (WGS) entry which is preliminary data.</text>
</comment>
<keyword evidence="4" id="KW-1185">Reference proteome</keyword>
<dbReference type="Gene3D" id="1.25.40.20">
    <property type="entry name" value="Ankyrin repeat-containing domain"/>
    <property type="match status" value="2"/>
</dbReference>
<keyword evidence="2" id="KW-0040">ANK repeat</keyword>
<proteinExistence type="predicted"/>
<reference evidence="3 4" key="1">
    <citation type="submission" date="2024-04" db="EMBL/GenBank/DDBJ databases">
        <title>Tritrichomonas musculus Genome.</title>
        <authorList>
            <person name="Alves-Ferreira E."/>
            <person name="Grigg M."/>
            <person name="Lorenzi H."/>
            <person name="Galac M."/>
        </authorList>
    </citation>
    <scope>NUCLEOTIDE SEQUENCE [LARGE SCALE GENOMIC DNA]</scope>
    <source>
        <strain evidence="3 4">EAF2021</strain>
    </source>
</reference>
<evidence type="ECO:0008006" key="5">
    <source>
        <dbReference type="Google" id="ProtNLM"/>
    </source>
</evidence>
<organism evidence="3 4">
    <name type="scientific">Tritrichomonas musculus</name>
    <dbReference type="NCBI Taxonomy" id="1915356"/>
    <lineage>
        <taxon>Eukaryota</taxon>
        <taxon>Metamonada</taxon>
        <taxon>Parabasalia</taxon>
        <taxon>Tritrichomonadida</taxon>
        <taxon>Tritrichomonadidae</taxon>
        <taxon>Tritrichomonas</taxon>
    </lineage>
</organism>
<dbReference type="InterPro" id="IPR002110">
    <property type="entry name" value="Ankyrin_rpt"/>
</dbReference>
<evidence type="ECO:0000256" key="1">
    <source>
        <dbReference type="ARBA" id="ARBA00022737"/>
    </source>
</evidence>
<evidence type="ECO:0000256" key="2">
    <source>
        <dbReference type="ARBA" id="ARBA00023043"/>
    </source>
</evidence>
<accession>A0ABR2JQN2</accession>
<keyword evidence="1" id="KW-0677">Repeat</keyword>
<evidence type="ECO:0000313" key="3">
    <source>
        <dbReference type="EMBL" id="KAK8881201.1"/>
    </source>
</evidence>
<sequence length="1283" mass="148928">MSADSPPHSKETKLKPCFIDLTPELFTFIVNGKEYKCNILGVNYSNVIRELREKDPNLDQYEYNFDNKNNEFQNICKIFNFQKVQITVKNVKSLLKISEDLQIEKLLNDLNEFNESFELLINESEVVDEIFTWLHKIDSLTVETVKNSILDSIWCHTEENIIELTAIILQVIRTSHKTHPFLLELLKLLQKSSSEENDLHLLMPFITKHLLHSFYKSPLYCSFIYQLTKIGQISIERIVNQIFIFDQFSSQKNPANNLDNLELSEIYYHRNAMIWFFPEILAVNPANINKILDGLNNKEFRFLQFYMNHIENFKKMRDTGEPEDQITLAILHDDVDTLQSIIASRNININNEKIPMSIFDLFDRNIEKSYINYAAECGAVKSFKYLLLNSAKLDILTLGFAVYGGNSEIIRIIEQDNTYFKNYVDDFDDDDYLHTNYYFNIECLLNPIISSIMTHSYDLFTWILEKKSKKINIKSLLSFSAQNGNINAIIQLNDKELISFNNLTNISSMLSMAADSGFYRFIQMLLNMNIREDVISKNIKSIESSFVDFGNLSIFKIFFNSKEIQADFNKLLEIAIQKEYLNIVQYIIEELYKPNEKKFILSMFENASSLSNSSIFEFLISQYGFDELKDKFNFDLFDFQSLLDSNCSSDNFENVKKFTDFILEKYPNTDFSIQLINASKFGRENIGQYFIDKKVLLDSTKILQNSQYLMYRTVKFIQNLIDSIDPQFKDVLSKTFLHKAFVNGNIDLINLLLNENTITHNSLLYAIHIGDIEIINKILQINCKPSFINQISVFGTALTIAAHENHIHIVKRLLEIDQIDVNNFEMKNGNTPLIIAVENKNYEMAKLFIDHPKTNINFKNIQFQTALTIAAANKDERIISLLINNEKFNANESEINFAFFISDEKIAKQLISVEGLDVNYCEEVNLYETTLIRAFNLKFYDKVKMIIEHPSYDPIKSRSNEQIMNTIKQVDANKNIDNVKFSVNPSLTEPGIICRLKQMEKNPFDRLFIASQSSADIYNLLNPNIADNFCLSYNYGSFIDIELKDQVSINGIQIIYIGEDFLSFFDFLADGNEIVPTKEEFFIKPNGLRIHFDSILCKKVTIRYKNIWHHLENDNVVLNSIELLSKNAKFSKGVFATLIENNEFHDPHKIPVLITSNNFDLATFFLLDPPHYVSTFIGGNPWFLVEFTQGSVILNGFRLKQTNPRMKGFKIVCNNDIKDPIPNWLTLIDISEKTVGEHQELDIYLFDKPSPPVKYVSFIQTEANWSYVIQLNFAHIDFFGSYL</sequence>
<dbReference type="Proteomes" id="UP001470230">
    <property type="component" value="Unassembled WGS sequence"/>
</dbReference>
<dbReference type="PANTHER" id="PTHR24198:SF165">
    <property type="entry name" value="ANKYRIN REPEAT-CONTAINING PROTEIN-RELATED"/>
    <property type="match status" value="1"/>
</dbReference>
<dbReference type="EMBL" id="JAPFFF010000010">
    <property type="protein sequence ID" value="KAK8881201.1"/>
    <property type="molecule type" value="Genomic_DNA"/>
</dbReference>
<dbReference type="SUPFAM" id="SSF48403">
    <property type="entry name" value="Ankyrin repeat"/>
    <property type="match status" value="2"/>
</dbReference>
<protein>
    <recommendedName>
        <fullName evidence="5">DUF3447 domain-containing protein</fullName>
    </recommendedName>
</protein>
<dbReference type="PANTHER" id="PTHR24198">
    <property type="entry name" value="ANKYRIN REPEAT AND PROTEIN KINASE DOMAIN-CONTAINING PROTEIN"/>
    <property type="match status" value="1"/>
</dbReference>
<name>A0ABR2JQN2_9EUKA</name>
<dbReference type="SMART" id="SM00248">
    <property type="entry name" value="ANK"/>
    <property type="match status" value="8"/>
</dbReference>
<dbReference type="Pfam" id="PF12796">
    <property type="entry name" value="Ank_2"/>
    <property type="match status" value="1"/>
</dbReference>